<dbReference type="GO" id="GO:0015035">
    <property type="term" value="F:protein-disulfide reductase activity"/>
    <property type="evidence" value="ECO:0007669"/>
    <property type="project" value="TreeGrafter"/>
</dbReference>
<dbReference type="InterPro" id="IPR013766">
    <property type="entry name" value="Thioredoxin_domain"/>
</dbReference>
<dbReference type="Proteomes" id="UP000231358">
    <property type="component" value="Unassembled WGS sequence"/>
</dbReference>
<comment type="caution">
    <text evidence="10">The sequence shown here is derived from an EMBL/GenBank/DDBJ whole genome shotgun (WGS) entry which is preliminary data.</text>
</comment>
<dbReference type="STRING" id="656916.A0A2G7FVD8"/>
<dbReference type="InterPro" id="IPR017937">
    <property type="entry name" value="Thioredoxin_CS"/>
</dbReference>
<feature type="domain" description="Thioredoxin" evidence="9">
    <location>
        <begin position="6"/>
        <end position="144"/>
    </location>
</feature>
<dbReference type="PRINTS" id="PR00421">
    <property type="entry name" value="THIOREDOXIN"/>
</dbReference>
<evidence type="ECO:0000256" key="3">
    <source>
        <dbReference type="ARBA" id="ARBA00012723"/>
    </source>
</evidence>
<dbReference type="PANTHER" id="PTHR45815:SF3">
    <property type="entry name" value="PROTEIN DISULFIDE-ISOMERASE A6"/>
    <property type="match status" value="1"/>
</dbReference>
<organism evidence="10 11">
    <name type="scientific">Aspergillus arachidicola</name>
    <dbReference type="NCBI Taxonomy" id="656916"/>
    <lineage>
        <taxon>Eukaryota</taxon>
        <taxon>Fungi</taxon>
        <taxon>Dikarya</taxon>
        <taxon>Ascomycota</taxon>
        <taxon>Pezizomycotina</taxon>
        <taxon>Eurotiomycetes</taxon>
        <taxon>Eurotiomycetidae</taxon>
        <taxon>Eurotiales</taxon>
        <taxon>Aspergillaceae</taxon>
        <taxon>Aspergillus</taxon>
        <taxon>Aspergillus subgen. Circumdati</taxon>
    </lineage>
</organism>
<evidence type="ECO:0000256" key="4">
    <source>
        <dbReference type="ARBA" id="ARBA00023157"/>
    </source>
</evidence>
<keyword evidence="5 10" id="KW-0413">Isomerase</keyword>
<feature type="compositionally biased region" description="Basic and acidic residues" evidence="7">
    <location>
        <begin position="282"/>
        <end position="291"/>
    </location>
</feature>
<keyword evidence="4" id="KW-1015">Disulfide bond</keyword>
<dbReference type="GO" id="GO:0003756">
    <property type="term" value="F:protein disulfide isomerase activity"/>
    <property type="evidence" value="ECO:0007669"/>
    <property type="project" value="UniProtKB-EC"/>
</dbReference>
<proteinExistence type="predicted"/>
<evidence type="ECO:0000313" key="11">
    <source>
        <dbReference type="Proteomes" id="UP000231358"/>
    </source>
</evidence>
<name>A0A2G7FVD8_9EURO</name>
<dbReference type="GO" id="GO:0005788">
    <property type="term" value="C:endoplasmic reticulum lumen"/>
    <property type="evidence" value="ECO:0007669"/>
    <property type="project" value="UniProtKB-SubCell"/>
</dbReference>
<evidence type="ECO:0000256" key="1">
    <source>
        <dbReference type="ARBA" id="ARBA00001182"/>
    </source>
</evidence>
<protein>
    <recommendedName>
        <fullName evidence="3">protein disulfide-isomerase</fullName>
        <ecNumber evidence="3">5.3.4.1</ecNumber>
    </recommendedName>
</protein>
<dbReference type="EMBL" id="NEXV01000424">
    <property type="protein sequence ID" value="PIG83791.1"/>
    <property type="molecule type" value="Genomic_DNA"/>
</dbReference>
<evidence type="ECO:0000256" key="6">
    <source>
        <dbReference type="ARBA" id="ARBA00023284"/>
    </source>
</evidence>
<dbReference type="PROSITE" id="PS00194">
    <property type="entry name" value="THIOREDOXIN_1"/>
    <property type="match status" value="1"/>
</dbReference>
<dbReference type="Pfam" id="PF24541">
    <property type="entry name" value="Thioredox_PDIA6_C"/>
    <property type="match status" value="1"/>
</dbReference>
<comment type="subcellular location">
    <subcellularLocation>
        <location evidence="2">Endoplasmic reticulum lumen</location>
    </subcellularLocation>
</comment>
<accession>A0A2G7FVD8</accession>
<dbReference type="Pfam" id="PF00085">
    <property type="entry name" value="Thioredoxin"/>
    <property type="match status" value="1"/>
</dbReference>
<dbReference type="CDD" id="cd02981">
    <property type="entry name" value="PDI_b_family"/>
    <property type="match status" value="1"/>
</dbReference>
<reference evidence="10 11" key="1">
    <citation type="submission" date="2017-05" db="EMBL/GenBank/DDBJ databases">
        <title>Genome sequence for an aflatoxigenic pathogen of Argentinian peanut, Aspergillus arachidicola.</title>
        <authorList>
            <person name="Moore G."/>
            <person name="Beltz S.B."/>
            <person name="Mack B.M."/>
        </authorList>
    </citation>
    <scope>NUCLEOTIDE SEQUENCE [LARGE SCALE GENOMIC DNA]</scope>
    <source>
        <strain evidence="10 11">CBS 117610</strain>
    </source>
</reference>
<dbReference type="Gene3D" id="3.40.30.10">
    <property type="entry name" value="Glutaredoxin"/>
    <property type="match status" value="2"/>
</dbReference>
<feature type="chain" id="PRO_5013559984" description="protein disulfide-isomerase" evidence="8">
    <location>
        <begin position="23"/>
        <end position="474"/>
    </location>
</feature>
<evidence type="ECO:0000313" key="10">
    <source>
        <dbReference type="EMBL" id="PIG83791.1"/>
    </source>
</evidence>
<evidence type="ECO:0000256" key="8">
    <source>
        <dbReference type="SAM" id="SignalP"/>
    </source>
</evidence>
<evidence type="ECO:0000256" key="2">
    <source>
        <dbReference type="ARBA" id="ARBA00004319"/>
    </source>
</evidence>
<evidence type="ECO:0000256" key="7">
    <source>
        <dbReference type="SAM" id="MobiDB-lite"/>
    </source>
</evidence>
<dbReference type="InterPro" id="IPR036249">
    <property type="entry name" value="Thioredoxin-like_sf"/>
</dbReference>
<comment type="catalytic activity">
    <reaction evidence="1">
        <text>Catalyzes the rearrangement of -S-S- bonds in proteins.</text>
        <dbReference type="EC" id="5.3.4.1"/>
    </reaction>
</comment>
<gene>
    <name evidence="10" type="ORF">AARAC_003081</name>
</gene>
<dbReference type="PROSITE" id="PS51352">
    <property type="entry name" value="THIOREDOXIN_2"/>
    <property type="match status" value="1"/>
</dbReference>
<feature type="region of interest" description="Disordered" evidence="7">
    <location>
        <begin position="247"/>
        <end position="312"/>
    </location>
</feature>
<keyword evidence="11" id="KW-1185">Reference proteome</keyword>
<keyword evidence="8" id="KW-0732">Signal</keyword>
<feature type="signal peptide" evidence="8">
    <location>
        <begin position="1"/>
        <end position="22"/>
    </location>
</feature>
<evidence type="ECO:0000256" key="5">
    <source>
        <dbReference type="ARBA" id="ARBA00023235"/>
    </source>
</evidence>
<dbReference type="CDD" id="cd03002">
    <property type="entry name" value="PDI_a_MPD1_like"/>
    <property type="match status" value="1"/>
</dbReference>
<sequence>MWQPSSALLLVASLLTALPVNADGLYTKKSPVLQVDQKSYDRLIAKSNHASIVEFYAPWCGHCQNLKPAYEKAAKNLDGLANVAAVNCDDDENKPLCGRLGIQGFPTLKIVTPSKKPGAPRVEDYQGQRTAKAIVDAVVDRIPNHVKRVTDKDLDKWLSEDEEAPKAILFTEKGTTSALIRALAIDFLGSIKVAQIRSKESDAVERFGIEEFPKLVLLPGGEKEHIVYDGELKKKPMVEFLSQVAAPNAAPSATSSKTKSSKPSKSSSARSQSTTILDEEAENLKPAESPDPKVVPDNAQESKPAQVPIQAPPIASLPTAEALESACLTPKSGTCILALLPESTEADADITSSAKEAVVSLSEIVHKHAVRQAHLFPFYSVPAINSGAATLRAGLGLSEDSKSVEIIALNGRRGWWRRYDPSDNADYSLARVESWVDAIRLGEGSKSKLPEGIIVTEVEPEAEPEKQTADHDEL</sequence>
<dbReference type="GO" id="GO:0034976">
    <property type="term" value="P:response to endoplasmic reticulum stress"/>
    <property type="evidence" value="ECO:0007669"/>
    <property type="project" value="TreeGrafter"/>
</dbReference>
<dbReference type="InterPro" id="IPR057305">
    <property type="entry name" value="Thioredox_PDIA6_C"/>
</dbReference>
<keyword evidence="6" id="KW-0676">Redox-active center</keyword>
<feature type="compositionally biased region" description="Low complexity" evidence="7">
    <location>
        <begin position="247"/>
        <end position="275"/>
    </location>
</feature>
<dbReference type="EC" id="5.3.4.1" evidence="3"/>
<dbReference type="AlphaFoldDB" id="A0A2G7FVD8"/>
<dbReference type="SUPFAM" id="SSF52833">
    <property type="entry name" value="Thioredoxin-like"/>
    <property type="match status" value="2"/>
</dbReference>
<dbReference type="PANTHER" id="PTHR45815">
    <property type="entry name" value="PROTEIN DISULFIDE-ISOMERASE A6"/>
    <property type="match status" value="1"/>
</dbReference>
<evidence type="ECO:0000259" key="9">
    <source>
        <dbReference type="PROSITE" id="PS51352"/>
    </source>
</evidence>